<comment type="caution">
    <text evidence="1">The sequence shown here is derived from an EMBL/GenBank/DDBJ whole genome shotgun (WGS) entry which is preliminary data.</text>
</comment>
<protein>
    <submittedName>
        <fullName evidence="1">Uncharacterized protein</fullName>
    </submittedName>
</protein>
<sequence>MTGAGASSSLHAHSKQQMVNSVTGFIMASNVGGKYNFK</sequence>
<keyword evidence="2" id="KW-1185">Reference proteome</keyword>
<gene>
    <name evidence="1" type="ORF">C900_03355</name>
</gene>
<dbReference type="AlphaFoldDB" id="L8JTY5"/>
<evidence type="ECO:0000313" key="2">
    <source>
        <dbReference type="Proteomes" id="UP000011135"/>
    </source>
</evidence>
<organism evidence="1 2">
    <name type="scientific">Fulvivirga imtechensis AK7</name>
    <dbReference type="NCBI Taxonomy" id="1237149"/>
    <lineage>
        <taxon>Bacteria</taxon>
        <taxon>Pseudomonadati</taxon>
        <taxon>Bacteroidota</taxon>
        <taxon>Cytophagia</taxon>
        <taxon>Cytophagales</taxon>
        <taxon>Fulvivirgaceae</taxon>
        <taxon>Fulvivirga</taxon>
    </lineage>
</organism>
<dbReference type="Proteomes" id="UP000011135">
    <property type="component" value="Unassembled WGS sequence"/>
</dbReference>
<reference evidence="1 2" key="1">
    <citation type="submission" date="2012-12" db="EMBL/GenBank/DDBJ databases">
        <title>Genome assembly of Fulvivirga imtechensis AK7.</title>
        <authorList>
            <person name="Nupur N."/>
            <person name="Khatri I."/>
            <person name="Kumar R."/>
            <person name="Subramanian S."/>
            <person name="Pinnaka A."/>
        </authorList>
    </citation>
    <scope>NUCLEOTIDE SEQUENCE [LARGE SCALE GENOMIC DNA]</scope>
    <source>
        <strain evidence="1 2">AK7</strain>
    </source>
</reference>
<proteinExistence type="predicted"/>
<accession>L8JTY5</accession>
<evidence type="ECO:0000313" key="1">
    <source>
        <dbReference type="EMBL" id="ELR70747.1"/>
    </source>
</evidence>
<dbReference type="EMBL" id="AMZN01000049">
    <property type="protein sequence ID" value="ELR70747.1"/>
    <property type="molecule type" value="Genomic_DNA"/>
</dbReference>
<name>L8JTY5_9BACT</name>